<dbReference type="InterPro" id="IPR052018">
    <property type="entry name" value="PHP_domain"/>
</dbReference>
<dbReference type="SMART" id="SM00481">
    <property type="entry name" value="POLIIIAc"/>
    <property type="match status" value="1"/>
</dbReference>
<dbReference type="GO" id="GO:0004534">
    <property type="term" value="F:5'-3' RNA exonuclease activity"/>
    <property type="evidence" value="ECO:0007669"/>
    <property type="project" value="TreeGrafter"/>
</dbReference>
<dbReference type="GO" id="GO:0035312">
    <property type="term" value="F:5'-3' DNA exonuclease activity"/>
    <property type="evidence" value="ECO:0007669"/>
    <property type="project" value="TreeGrafter"/>
</dbReference>
<dbReference type="Gene3D" id="3.20.20.140">
    <property type="entry name" value="Metal-dependent hydrolases"/>
    <property type="match status" value="1"/>
</dbReference>
<dbReference type="PANTHER" id="PTHR42924:SF3">
    <property type="entry name" value="POLYMERASE_HISTIDINOL PHOSPHATASE N-TERMINAL DOMAIN-CONTAINING PROTEIN"/>
    <property type="match status" value="1"/>
</dbReference>
<evidence type="ECO:0000259" key="1">
    <source>
        <dbReference type="SMART" id="SM00481"/>
    </source>
</evidence>
<dbReference type="InterPro" id="IPR004013">
    <property type="entry name" value="PHP_dom"/>
</dbReference>
<dbReference type="SUPFAM" id="SSF89550">
    <property type="entry name" value="PHP domain-like"/>
    <property type="match status" value="1"/>
</dbReference>
<dbReference type="Gene3D" id="1.10.150.650">
    <property type="match status" value="1"/>
</dbReference>
<name>A0A6N4DNL8_9GAMM</name>
<accession>A0A6N4DNL8</accession>
<dbReference type="InterPro" id="IPR016195">
    <property type="entry name" value="Pol/histidinol_Pase-like"/>
</dbReference>
<dbReference type="InterPro" id="IPR003141">
    <property type="entry name" value="Pol/His_phosphatase_N"/>
</dbReference>
<proteinExistence type="predicted"/>
<protein>
    <submittedName>
        <fullName evidence="2">Phosphatase</fullName>
    </submittedName>
</protein>
<dbReference type="EMBL" id="PQCO01000284">
    <property type="protein sequence ID" value="PUD98826.1"/>
    <property type="molecule type" value="Genomic_DNA"/>
</dbReference>
<dbReference type="Pfam" id="PF02811">
    <property type="entry name" value="PHP"/>
    <property type="match status" value="1"/>
</dbReference>
<evidence type="ECO:0000313" key="2">
    <source>
        <dbReference type="EMBL" id="PUD98826.1"/>
    </source>
</evidence>
<dbReference type="PANTHER" id="PTHR42924">
    <property type="entry name" value="EXONUCLEASE"/>
    <property type="match status" value="1"/>
</dbReference>
<comment type="caution">
    <text evidence="2">The sequence shown here is derived from an EMBL/GenBank/DDBJ whole genome shotgun (WGS) entry which is preliminary data.</text>
</comment>
<gene>
    <name evidence="2" type="ORF">C3L24_11990</name>
</gene>
<organism evidence="2 3">
    <name type="scientific">Candidatus Sedimenticola endophacoides</name>
    <dbReference type="NCBI Taxonomy" id="2548426"/>
    <lineage>
        <taxon>Bacteria</taxon>
        <taxon>Pseudomonadati</taxon>
        <taxon>Pseudomonadota</taxon>
        <taxon>Gammaproteobacteria</taxon>
        <taxon>Chromatiales</taxon>
        <taxon>Sedimenticolaceae</taxon>
        <taxon>Sedimenticola</taxon>
    </lineage>
</organism>
<dbReference type="CDD" id="cd07438">
    <property type="entry name" value="PHP_HisPPase_AMP"/>
    <property type="match status" value="1"/>
</dbReference>
<feature type="domain" description="Polymerase/histidinol phosphatase N-terminal" evidence="1">
    <location>
        <begin position="5"/>
        <end position="70"/>
    </location>
</feature>
<reference evidence="2 3" key="1">
    <citation type="submission" date="2018-01" db="EMBL/GenBank/DDBJ databases">
        <title>Novel co-symbiosis in the lucinid bivalve Phacoides pectinatus.</title>
        <authorList>
            <person name="Lim S.J."/>
            <person name="Davis B.G."/>
            <person name="Gill D.E."/>
            <person name="Engel A.S."/>
            <person name="Anderson L.C."/>
            <person name="Campbell B.J."/>
        </authorList>
    </citation>
    <scope>NUCLEOTIDE SEQUENCE [LARGE SCALE GENOMIC DNA]</scope>
    <source>
        <strain evidence="2">N3_P5</strain>
    </source>
</reference>
<dbReference type="AlphaFoldDB" id="A0A6N4DNL8"/>
<dbReference type="Proteomes" id="UP000250928">
    <property type="component" value="Unassembled WGS sequence"/>
</dbReference>
<sequence length="288" mass="30700">MSLIVDLHTHSTASDGTLSPSELVTQAGAAGVGLLALTDHDNTEGVAEAREAASGLGIELVSGIEISVTWNAGVVHIVGLDIDIENPLLCRGLAGVRAFRQWRAVEIGERLAKAGIPGAYEGARALSNGRLISRTHFARFLVARGYAPDMRRVFKRFLVSGKPGHVPGRWARLEDAVAWVRAAGGQAVIAHPARYSFSRSKLRRLIGEFSESGGSAIEVVSGSHTREESHTMGRHARDFGLLGSVGSDYHGPESLWNGLGCIAPLPDGVEPVWAAWGQSRQSTHHNTP</sequence>
<evidence type="ECO:0000313" key="3">
    <source>
        <dbReference type="Proteomes" id="UP000250928"/>
    </source>
</evidence>